<evidence type="ECO:0000313" key="2">
    <source>
        <dbReference type="Proteomes" id="UP000192758"/>
    </source>
</evidence>
<protein>
    <submittedName>
        <fullName evidence="1">Uncharacterized protein</fullName>
    </submittedName>
</protein>
<dbReference type="OrthoDB" id="3034156at2759"/>
<dbReference type="AlphaFoldDB" id="A0A1W0E3K0"/>
<accession>A0A1W0E3K0</accession>
<name>A0A1W0E3K0_9MICR</name>
<keyword evidence="2" id="KW-1185">Reference proteome</keyword>
<evidence type="ECO:0000313" key="1">
    <source>
        <dbReference type="EMBL" id="OQS53814.1"/>
    </source>
</evidence>
<reference evidence="1 2" key="1">
    <citation type="journal article" date="2017" name="Environ. Microbiol.">
        <title>Decay of the glycolytic pathway and adaptation to intranuclear parasitism within Enterocytozoonidae microsporidia.</title>
        <authorList>
            <person name="Wiredu Boakye D."/>
            <person name="Jaroenlak P."/>
            <person name="Prachumwat A."/>
            <person name="Williams T.A."/>
            <person name="Bateman K.S."/>
            <person name="Itsathitphaisarn O."/>
            <person name="Sritunyalucksana K."/>
            <person name="Paszkiewicz K.H."/>
            <person name="Moore K.A."/>
            <person name="Stentiford G.D."/>
            <person name="Williams B.A."/>
        </authorList>
    </citation>
    <scope>NUCLEOTIDE SEQUENCE [LARGE SCALE GENOMIC DNA]</scope>
    <source>
        <strain evidence="1 2">TH1</strain>
    </source>
</reference>
<dbReference type="EMBL" id="MNPJ01000025">
    <property type="protein sequence ID" value="OQS53814.1"/>
    <property type="molecule type" value="Genomic_DNA"/>
</dbReference>
<dbReference type="Proteomes" id="UP000192758">
    <property type="component" value="Unassembled WGS sequence"/>
</dbReference>
<organism evidence="1 2">
    <name type="scientific">Ecytonucleospora hepatopenaei</name>
    <dbReference type="NCBI Taxonomy" id="646526"/>
    <lineage>
        <taxon>Eukaryota</taxon>
        <taxon>Fungi</taxon>
        <taxon>Fungi incertae sedis</taxon>
        <taxon>Microsporidia</taxon>
        <taxon>Enterocytozoonidae</taxon>
        <taxon>Ecytonucleospora</taxon>
    </lineage>
</organism>
<proteinExistence type="predicted"/>
<gene>
    <name evidence="1" type="ORF">EHP00_2275</name>
</gene>
<sequence>MSFKKGTTQHSENHQHEIELVMFIRCEKPYLKPENVLKHFEMANTWMFAPDKN</sequence>
<dbReference type="VEuPathDB" id="MicrosporidiaDB:EHP00_2275"/>
<comment type="caution">
    <text evidence="1">The sequence shown here is derived from an EMBL/GenBank/DDBJ whole genome shotgun (WGS) entry which is preliminary data.</text>
</comment>